<feature type="region of interest" description="Disordered" evidence="1">
    <location>
        <begin position="1"/>
        <end position="47"/>
    </location>
</feature>
<dbReference type="Proteomes" id="UP000030763">
    <property type="component" value="Unassembled WGS sequence"/>
</dbReference>
<evidence type="ECO:0000256" key="1">
    <source>
        <dbReference type="SAM" id="MobiDB-lite"/>
    </source>
</evidence>
<feature type="compositionally biased region" description="Low complexity" evidence="1">
    <location>
        <begin position="930"/>
        <end position="942"/>
    </location>
</feature>
<accession>U6M0X5</accession>
<dbReference type="VEuPathDB" id="ToxoDB:EMWEY_00014270"/>
<keyword evidence="3" id="KW-1185">Reference proteome</keyword>
<name>U6M0X5_EIMMA</name>
<feature type="compositionally biased region" description="Low complexity" evidence="1">
    <location>
        <begin position="387"/>
        <end position="403"/>
    </location>
</feature>
<feature type="compositionally biased region" description="Polar residues" evidence="1">
    <location>
        <begin position="1"/>
        <end position="18"/>
    </location>
</feature>
<dbReference type="AlphaFoldDB" id="U6M0X5"/>
<dbReference type="RefSeq" id="XP_013332724.1">
    <property type="nucleotide sequence ID" value="XM_013477270.1"/>
</dbReference>
<feature type="region of interest" description="Disordered" evidence="1">
    <location>
        <begin position="355"/>
        <end position="410"/>
    </location>
</feature>
<evidence type="ECO:0000313" key="3">
    <source>
        <dbReference type="Proteomes" id="UP000030763"/>
    </source>
</evidence>
<sequence length="972" mass="105930">MDQPITRTAHSTLESSPQEHLLKQTKPTDWSSIHHPEAGGSSVSTANTSPAWAQYQFTSSSSSSSGSVTGCCTPLYCSLSPTPTPAALHLGPSFSANEEPSSPEPPDFFGEESRRQGEGTARAAVAATAASTASARAGATAEAWNSSPCAASPNAGRVRRRWSLLLNEQPLSVTSLPLEVQAALQQDRGTSCRSSSVPEWFDIQTGCIKKELLPQLPSFRSTLNTSVARLSAASRVHHRVRWPGEPAKATTASTQQLHPKLESAAAATRNALVPSAAAVPGASGPVPGALLRRKSDSFALALHSRGSSPTELRSISHNFAHESTPTASLGAADATAQPQRCRRVRFATMPSAVEYREPSPYGRSGGASPPTSPRGVYLPAPSAAHISSPQEAEAAAASAPTAARGGGSVHSTSTLLKKMTLMIQRLLDYPPLQRHHQSKDSLQDSLRLFHAFGEECMGRHPSLSYFGDCLERCEQLVKTKLPEEEEGPLKDLVQTAAASLLSREAVLKLHRMRLQLQHPPEMELFLTPLETLQANYLMALHRYSYTKTPTVKYKYMDITRNPRVRIYDRRRATSGLRLHAATADEALLEGEMRTNPNVFLLAAACAAFIVMQPMLFRQLLQEQQQLQQRHQQPSTEVVNEGKGFCLRRCVHPAVAFEPNSSCLCSVCAATAAAATAADAGATGVCTARFNVSVYFWFSVAREKLRFATSGFMRLLVLRRSAASGILCRIAEAPVRNVAIATESQLFKWPSVKELLNKSNTDNASFRRREYARSEKTNKVGVDKGARKQGLMRVVEWADTGEPWSCRGLVEQEVFVQEGDFFVVADEILFEVVTCEEMRHLFSCCLASVEGEDATDVSLCIAPSCLCLLLKRLWRQRVPHLQVLLNKLEERKQKLVVQAAGRRGVNGTLDAYPLDLSIAAGWLRKPRTKDTNAQTYTNQNANTEADISIRAGPNAEADTYTDPNTYSDPSRDS</sequence>
<reference evidence="2" key="2">
    <citation type="submission" date="2013-10" db="EMBL/GenBank/DDBJ databases">
        <authorList>
            <person name="Aslett M."/>
        </authorList>
    </citation>
    <scope>NUCLEOTIDE SEQUENCE [LARGE SCALE GENOMIC DNA]</scope>
    <source>
        <strain evidence="2">Weybridge</strain>
    </source>
</reference>
<proteinExistence type="predicted"/>
<organism evidence="2 3">
    <name type="scientific">Eimeria maxima</name>
    <name type="common">Coccidian parasite</name>
    <dbReference type="NCBI Taxonomy" id="5804"/>
    <lineage>
        <taxon>Eukaryota</taxon>
        <taxon>Sar</taxon>
        <taxon>Alveolata</taxon>
        <taxon>Apicomplexa</taxon>
        <taxon>Conoidasida</taxon>
        <taxon>Coccidia</taxon>
        <taxon>Eucoccidiorida</taxon>
        <taxon>Eimeriorina</taxon>
        <taxon>Eimeriidae</taxon>
        <taxon>Eimeria</taxon>
    </lineage>
</organism>
<feature type="compositionally biased region" description="Polar residues" evidence="1">
    <location>
        <begin position="960"/>
        <end position="972"/>
    </location>
</feature>
<protein>
    <submittedName>
        <fullName evidence="2">Uncharacterized protein</fullName>
    </submittedName>
</protein>
<reference evidence="2" key="1">
    <citation type="submission" date="2013-10" db="EMBL/GenBank/DDBJ databases">
        <title>Genomic analysis of the causative agents of coccidiosis in chickens.</title>
        <authorList>
            <person name="Reid A.J."/>
            <person name="Blake D."/>
            <person name="Billington K."/>
            <person name="Browne H."/>
            <person name="Dunn M."/>
            <person name="Hung S."/>
            <person name="Kawahara F."/>
            <person name="Miranda-Saavedra D."/>
            <person name="Mourier T."/>
            <person name="Nagra H."/>
            <person name="Otto T.D."/>
            <person name="Rawlings N."/>
            <person name="Sanchez A."/>
            <person name="Sanders M."/>
            <person name="Subramaniam C."/>
            <person name="Tay Y."/>
            <person name="Dear P."/>
            <person name="Doerig C."/>
            <person name="Gruber A."/>
            <person name="Parkinson J."/>
            <person name="Shirley M."/>
            <person name="Wan K.L."/>
            <person name="Berriman M."/>
            <person name="Tomley F."/>
            <person name="Pain A."/>
        </authorList>
    </citation>
    <scope>NUCLEOTIDE SEQUENCE [LARGE SCALE GENOMIC DNA]</scope>
    <source>
        <strain evidence="2">Weybridge</strain>
    </source>
</reference>
<gene>
    <name evidence="2" type="ORF">EMWEY_00014270</name>
</gene>
<dbReference type="EMBL" id="HG718790">
    <property type="protein sequence ID" value="CDJ56074.1"/>
    <property type="molecule type" value="Genomic_DNA"/>
</dbReference>
<dbReference type="OrthoDB" id="345264at2759"/>
<feature type="region of interest" description="Disordered" evidence="1">
    <location>
        <begin position="88"/>
        <end position="120"/>
    </location>
</feature>
<dbReference type="GeneID" id="25335413"/>
<evidence type="ECO:0000313" key="2">
    <source>
        <dbReference type="EMBL" id="CDJ56074.1"/>
    </source>
</evidence>
<feature type="region of interest" description="Disordered" evidence="1">
    <location>
        <begin position="929"/>
        <end position="972"/>
    </location>
</feature>